<accession>A0A1I0ZFT1</accession>
<dbReference type="GO" id="GO:0031012">
    <property type="term" value="C:extracellular matrix"/>
    <property type="evidence" value="ECO:0007669"/>
    <property type="project" value="InterPro"/>
</dbReference>
<dbReference type="InterPro" id="IPR024079">
    <property type="entry name" value="MetalloPept_cat_dom_sf"/>
</dbReference>
<dbReference type="Pfam" id="PF00413">
    <property type="entry name" value="Peptidase_M10"/>
    <property type="match status" value="1"/>
</dbReference>
<evidence type="ECO:0000256" key="5">
    <source>
        <dbReference type="SAM" id="MobiDB-lite"/>
    </source>
</evidence>
<keyword evidence="3" id="KW-0378">Hydrolase</keyword>
<dbReference type="Gene3D" id="3.40.390.10">
    <property type="entry name" value="Collagenase (Catalytic Domain)"/>
    <property type="match status" value="1"/>
</dbReference>
<dbReference type="STRING" id="988821.SAMN05421867_110125"/>
<keyword evidence="6" id="KW-1133">Transmembrane helix</keyword>
<dbReference type="GO" id="GO:0004222">
    <property type="term" value="F:metalloendopeptidase activity"/>
    <property type="evidence" value="ECO:0007669"/>
    <property type="project" value="InterPro"/>
</dbReference>
<organism evidence="8 9">
    <name type="scientific">Cellulomonas marina</name>
    <dbReference type="NCBI Taxonomy" id="988821"/>
    <lineage>
        <taxon>Bacteria</taxon>
        <taxon>Bacillati</taxon>
        <taxon>Actinomycetota</taxon>
        <taxon>Actinomycetes</taxon>
        <taxon>Micrococcales</taxon>
        <taxon>Cellulomonadaceae</taxon>
        <taxon>Cellulomonas</taxon>
    </lineage>
</organism>
<evidence type="ECO:0000259" key="7">
    <source>
        <dbReference type="Pfam" id="PF00413"/>
    </source>
</evidence>
<dbReference type="GO" id="GO:0008270">
    <property type="term" value="F:zinc ion binding"/>
    <property type="evidence" value="ECO:0007669"/>
    <property type="project" value="InterPro"/>
</dbReference>
<keyword evidence="6" id="KW-0472">Membrane</keyword>
<gene>
    <name evidence="8" type="ORF">SAMN05421867_110125</name>
</gene>
<keyword evidence="6" id="KW-0812">Transmembrane</keyword>
<dbReference type="EMBL" id="FOKA01000010">
    <property type="protein sequence ID" value="SFB23258.1"/>
    <property type="molecule type" value="Genomic_DNA"/>
</dbReference>
<evidence type="ECO:0000313" key="9">
    <source>
        <dbReference type="Proteomes" id="UP000199012"/>
    </source>
</evidence>
<sequence>MADDVPRRGPAAAVGRVVGGVRVLAAVLVVAALALVVGTRAGLLPPAWGAGVVGALPPALATPAQELLEPRRGDAARPAGAPEGAAPGASAGPSDAPGGPVAIGPDPAPASVAPPAVSPPGGPRPEGWPSRSAESAPGPLGSPPPVPATGGAHAFLETRPDGSPVAYDPCRPLHWVVNAVGAPSGADELVAEAVARIAAATGLRFVADGATDEPPAPARPSFQPERYGDRWAPVLVAWVTPDDASPLAGDVAGLGGSTAFGLDGGPLVWVTGQVQLDAPQLAEAWAGPGGRDLVLAVVTHELAHVVGLDHVDDPGQLMYAPTRAGVTDLADGDRAGLAALGTGPCAPEV</sequence>
<feature type="transmembrane region" description="Helical" evidence="6">
    <location>
        <begin position="20"/>
        <end position="38"/>
    </location>
</feature>
<feature type="compositionally biased region" description="Low complexity" evidence="5">
    <location>
        <begin position="76"/>
        <end position="100"/>
    </location>
</feature>
<evidence type="ECO:0000256" key="3">
    <source>
        <dbReference type="ARBA" id="ARBA00022801"/>
    </source>
</evidence>
<feature type="region of interest" description="Disordered" evidence="5">
    <location>
        <begin position="71"/>
        <end position="160"/>
    </location>
</feature>
<protein>
    <submittedName>
        <fullName evidence="8">Matrixin</fullName>
    </submittedName>
</protein>
<keyword evidence="1" id="KW-0645">Protease</keyword>
<keyword evidence="9" id="KW-1185">Reference proteome</keyword>
<dbReference type="InterPro" id="IPR001818">
    <property type="entry name" value="Pept_M10_metallopeptidase"/>
</dbReference>
<keyword evidence="2" id="KW-0479">Metal-binding</keyword>
<dbReference type="OrthoDB" id="4297752at2"/>
<evidence type="ECO:0000256" key="2">
    <source>
        <dbReference type="ARBA" id="ARBA00022723"/>
    </source>
</evidence>
<evidence type="ECO:0000313" key="8">
    <source>
        <dbReference type="EMBL" id="SFB23258.1"/>
    </source>
</evidence>
<evidence type="ECO:0000256" key="4">
    <source>
        <dbReference type="ARBA" id="ARBA00022833"/>
    </source>
</evidence>
<evidence type="ECO:0000256" key="1">
    <source>
        <dbReference type="ARBA" id="ARBA00022670"/>
    </source>
</evidence>
<evidence type="ECO:0000256" key="6">
    <source>
        <dbReference type="SAM" id="Phobius"/>
    </source>
</evidence>
<dbReference type="SUPFAM" id="SSF55486">
    <property type="entry name" value="Metalloproteases ('zincins'), catalytic domain"/>
    <property type="match status" value="1"/>
</dbReference>
<name>A0A1I0ZFT1_9CELL</name>
<dbReference type="GO" id="GO:0006508">
    <property type="term" value="P:proteolysis"/>
    <property type="evidence" value="ECO:0007669"/>
    <property type="project" value="UniProtKB-KW"/>
</dbReference>
<dbReference type="RefSeq" id="WP_090033413.1">
    <property type="nucleotide sequence ID" value="NZ_BONM01000046.1"/>
</dbReference>
<proteinExistence type="predicted"/>
<feature type="domain" description="Peptidase M10 metallopeptidase" evidence="7">
    <location>
        <begin position="271"/>
        <end position="339"/>
    </location>
</feature>
<dbReference type="AlphaFoldDB" id="A0A1I0ZFT1"/>
<keyword evidence="4" id="KW-0862">Zinc</keyword>
<reference evidence="8 9" key="1">
    <citation type="submission" date="2016-10" db="EMBL/GenBank/DDBJ databases">
        <authorList>
            <person name="de Groot N.N."/>
        </authorList>
    </citation>
    <scope>NUCLEOTIDE SEQUENCE [LARGE SCALE GENOMIC DNA]</scope>
    <source>
        <strain evidence="8 9">CGMCC 4.6945</strain>
    </source>
</reference>
<dbReference type="Proteomes" id="UP000199012">
    <property type="component" value="Unassembled WGS sequence"/>
</dbReference>